<dbReference type="GO" id="GO:0016765">
    <property type="term" value="F:transferase activity, transferring alkyl or aryl (other than methyl) groups"/>
    <property type="evidence" value="ECO:0007669"/>
    <property type="project" value="InterPro"/>
</dbReference>
<evidence type="ECO:0000256" key="2">
    <source>
        <dbReference type="ARBA" id="ARBA00022692"/>
    </source>
</evidence>
<name>A0A9P4LGI1_9PLEO</name>
<dbReference type="InterPro" id="IPR000537">
    <property type="entry name" value="UbiA_prenyltransferase"/>
</dbReference>
<feature type="transmembrane region" description="Helical" evidence="5">
    <location>
        <begin position="163"/>
        <end position="184"/>
    </location>
</feature>
<protein>
    <recommendedName>
        <fullName evidence="8">UbiA prenyltransferase</fullName>
    </recommendedName>
</protein>
<comment type="subcellular location">
    <subcellularLocation>
        <location evidence="1">Membrane</location>
        <topology evidence="1">Multi-pass membrane protein</topology>
    </subcellularLocation>
</comment>
<keyword evidence="4 5" id="KW-0472">Membrane</keyword>
<dbReference type="PANTHER" id="PTHR42723:SF1">
    <property type="entry name" value="CHLOROPHYLL SYNTHASE, CHLOROPLASTIC"/>
    <property type="match status" value="1"/>
</dbReference>
<organism evidence="6 7">
    <name type="scientific">Setomelanomma holmii</name>
    <dbReference type="NCBI Taxonomy" id="210430"/>
    <lineage>
        <taxon>Eukaryota</taxon>
        <taxon>Fungi</taxon>
        <taxon>Dikarya</taxon>
        <taxon>Ascomycota</taxon>
        <taxon>Pezizomycotina</taxon>
        <taxon>Dothideomycetes</taxon>
        <taxon>Pleosporomycetidae</taxon>
        <taxon>Pleosporales</taxon>
        <taxon>Pleosporineae</taxon>
        <taxon>Phaeosphaeriaceae</taxon>
        <taxon>Setomelanomma</taxon>
    </lineage>
</organism>
<dbReference type="Pfam" id="PF01040">
    <property type="entry name" value="UbiA"/>
    <property type="match status" value="1"/>
</dbReference>
<evidence type="ECO:0000256" key="4">
    <source>
        <dbReference type="ARBA" id="ARBA00023136"/>
    </source>
</evidence>
<feature type="transmembrane region" description="Helical" evidence="5">
    <location>
        <begin position="37"/>
        <end position="59"/>
    </location>
</feature>
<evidence type="ECO:0008006" key="8">
    <source>
        <dbReference type="Google" id="ProtNLM"/>
    </source>
</evidence>
<keyword evidence="7" id="KW-1185">Reference proteome</keyword>
<reference evidence="6" key="1">
    <citation type="journal article" date="2020" name="Stud. Mycol.">
        <title>101 Dothideomycetes genomes: a test case for predicting lifestyles and emergence of pathogens.</title>
        <authorList>
            <person name="Haridas S."/>
            <person name="Albert R."/>
            <person name="Binder M."/>
            <person name="Bloem J."/>
            <person name="Labutti K."/>
            <person name="Salamov A."/>
            <person name="Andreopoulos B."/>
            <person name="Baker S."/>
            <person name="Barry K."/>
            <person name="Bills G."/>
            <person name="Bluhm B."/>
            <person name="Cannon C."/>
            <person name="Castanera R."/>
            <person name="Culley D."/>
            <person name="Daum C."/>
            <person name="Ezra D."/>
            <person name="Gonzalez J."/>
            <person name="Henrissat B."/>
            <person name="Kuo A."/>
            <person name="Liang C."/>
            <person name="Lipzen A."/>
            <person name="Lutzoni F."/>
            <person name="Magnuson J."/>
            <person name="Mondo S."/>
            <person name="Nolan M."/>
            <person name="Ohm R."/>
            <person name="Pangilinan J."/>
            <person name="Park H.-J."/>
            <person name="Ramirez L."/>
            <person name="Alfaro M."/>
            <person name="Sun H."/>
            <person name="Tritt A."/>
            <person name="Yoshinaga Y."/>
            <person name="Zwiers L.-H."/>
            <person name="Turgeon B."/>
            <person name="Goodwin S."/>
            <person name="Spatafora J."/>
            <person name="Crous P."/>
            <person name="Grigoriev I."/>
        </authorList>
    </citation>
    <scope>NUCLEOTIDE SEQUENCE</scope>
    <source>
        <strain evidence="6">CBS 110217</strain>
    </source>
</reference>
<dbReference type="OrthoDB" id="434972at2759"/>
<keyword evidence="3 5" id="KW-1133">Transmembrane helix</keyword>
<comment type="caution">
    <text evidence="6">The sequence shown here is derived from an EMBL/GenBank/DDBJ whole genome shotgun (WGS) entry which is preliminary data.</text>
</comment>
<evidence type="ECO:0000256" key="3">
    <source>
        <dbReference type="ARBA" id="ARBA00022989"/>
    </source>
</evidence>
<feature type="transmembrane region" description="Helical" evidence="5">
    <location>
        <begin position="244"/>
        <end position="270"/>
    </location>
</feature>
<evidence type="ECO:0000256" key="1">
    <source>
        <dbReference type="ARBA" id="ARBA00004141"/>
    </source>
</evidence>
<dbReference type="PANTHER" id="PTHR42723">
    <property type="entry name" value="CHLOROPHYLL SYNTHASE"/>
    <property type="match status" value="1"/>
</dbReference>
<dbReference type="AlphaFoldDB" id="A0A9P4LGI1"/>
<keyword evidence="2 5" id="KW-0812">Transmembrane</keyword>
<evidence type="ECO:0000313" key="6">
    <source>
        <dbReference type="EMBL" id="KAF2023204.1"/>
    </source>
</evidence>
<feature type="transmembrane region" description="Helical" evidence="5">
    <location>
        <begin position="121"/>
        <end position="143"/>
    </location>
</feature>
<feature type="transmembrane region" description="Helical" evidence="5">
    <location>
        <begin position="277"/>
        <end position="294"/>
    </location>
</feature>
<evidence type="ECO:0000313" key="7">
    <source>
        <dbReference type="Proteomes" id="UP000799777"/>
    </source>
</evidence>
<proteinExistence type="predicted"/>
<accession>A0A9P4LGI1</accession>
<dbReference type="InterPro" id="IPR050475">
    <property type="entry name" value="Prenyltransferase_related"/>
</dbReference>
<feature type="transmembrane region" description="Helical" evidence="5">
    <location>
        <begin position="196"/>
        <end position="214"/>
    </location>
</feature>
<gene>
    <name evidence="6" type="ORF">EK21DRAFT_105439</name>
</gene>
<sequence>MKTFISGDFLSSSFSGYPLYLARYHAHTLLLFTIDQIFDTIISGTAFSLLAASSGVVLYLPNQNVWTLLPRIPLVAAWLRLLILQACLQNQRSPDSIEEDLINKPWRPIPSKRISRTQTEYLLTVAYVVAGITSYVLDTLSYWEVYVLLLAAYNDRGSSDHSGTVRNIFCGAAFACYFGGALSIALGPDVALSPKAIQWTLIMTCGVLATTFHTQDFRDEAGDRARDRKTLVTELGRTPALCTVIFFTCFWSLYISVVFFGGGVIVAALLREDRRMYKVWCLWVFGLCPLPLIMRTANQSWRF</sequence>
<dbReference type="Proteomes" id="UP000799777">
    <property type="component" value="Unassembled WGS sequence"/>
</dbReference>
<evidence type="ECO:0000256" key="5">
    <source>
        <dbReference type="SAM" id="Phobius"/>
    </source>
</evidence>
<dbReference type="GO" id="GO:0016020">
    <property type="term" value="C:membrane"/>
    <property type="evidence" value="ECO:0007669"/>
    <property type="project" value="UniProtKB-SubCell"/>
</dbReference>
<dbReference type="EMBL" id="ML978369">
    <property type="protein sequence ID" value="KAF2023204.1"/>
    <property type="molecule type" value="Genomic_DNA"/>
</dbReference>
<dbReference type="CDD" id="cd13965">
    <property type="entry name" value="PT_UbiA_3"/>
    <property type="match status" value="1"/>
</dbReference>